<feature type="transmembrane region" description="Helical" evidence="1">
    <location>
        <begin position="20"/>
        <end position="39"/>
    </location>
</feature>
<reference evidence="3" key="1">
    <citation type="submission" date="2022-04" db="EMBL/GenBank/DDBJ databases">
        <authorList>
            <person name="Ren T."/>
        </authorList>
    </citation>
    <scope>NUCLEOTIDE SEQUENCE</scope>
    <source>
        <strain evidence="3">F63249</strain>
    </source>
</reference>
<protein>
    <submittedName>
        <fullName evidence="3">VanZ family protein</fullName>
    </submittedName>
</protein>
<dbReference type="PANTHER" id="PTHR28008:SF1">
    <property type="entry name" value="DOMAIN PROTEIN, PUTATIVE (AFU_ORTHOLOGUE AFUA_3G10980)-RELATED"/>
    <property type="match status" value="1"/>
</dbReference>
<evidence type="ECO:0000256" key="1">
    <source>
        <dbReference type="SAM" id="Phobius"/>
    </source>
</evidence>
<feature type="transmembrane region" description="Helical" evidence="1">
    <location>
        <begin position="46"/>
        <end position="67"/>
    </location>
</feature>
<dbReference type="Proteomes" id="UP001203687">
    <property type="component" value="Unassembled WGS sequence"/>
</dbReference>
<dbReference type="EMBL" id="JALPQF010000017">
    <property type="protein sequence ID" value="MCK8481941.1"/>
    <property type="molecule type" value="Genomic_DNA"/>
</dbReference>
<name>A0ABT0HC44_9FLAO</name>
<evidence type="ECO:0000259" key="2">
    <source>
        <dbReference type="Pfam" id="PF04892"/>
    </source>
</evidence>
<accession>A0ABT0HC44</accession>
<organism evidence="3 4">
    <name type="scientific">Psychroserpens algicola</name>
    <dbReference type="NCBI Taxonomy" id="1719034"/>
    <lineage>
        <taxon>Bacteria</taxon>
        <taxon>Pseudomonadati</taxon>
        <taxon>Bacteroidota</taxon>
        <taxon>Flavobacteriia</taxon>
        <taxon>Flavobacteriales</taxon>
        <taxon>Flavobacteriaceae</taxon>
        <taxon>Psychroserpens</taxon>
    </lineage>
</organism>
<evidence type="ECO:0000313" key="4">
    <source>
        <dbReference type="Proteomes" id="UP001203687"/>
    </source>
</evidence>
<feature type="transmembrane region" description="Helical" evidence="1">
    <location>
        <begin position="79"/>
        <end position="97"/>
    </location>
</feature>
<sequence length="104" mass="11870">MVSLVRLKDIPSFGFSFDDKIYHAIAYFVFALLVFNYCYSKNYKRGLLISAVIPIGYGIIVEVLQFTMTTHRTFDVYDAIANSLGAILAVLVLRYLMKTKVKMN</sequence>
<dbReference type="RefSeq" id="WP_204344895.1">
    <property type="nucleotide sequence ID" value="NZ_JACNMJ010000001.1"/>
</dbReference>
<dbReference type="PANTHER" id="PTHR28008">
    <property type="entry name" value="DOMAIN PROTEIN, PUTATIVE (AFU_ORTHOLOGUE AFUA_3G10980)-RELATED"/>
    <property type="match status" value="1"/>
</dbReference>
<gene>
    <name evidence="3" type="ORF">MUY34_15005</name>
</gene>
<feature type="domain" description="VanZ-like" evidence="2">
    <location>
        <begin position="24"/>
        <end position="94"/>
    </location>
</feature>
<evidence type="ECO:0000313" key="3">
    <source>
        <dbReference type="EMBL" id="MCK8481941.1"/>
    </source>
</evidence>
<keyword evidence="1" id="KW-0812">Transmembrane</keyword>
<keyword evidence="1" id="KW-0472">Membrane</keyword>
<dbReference type="Pfam" id="PF04892">
    <property type="entry name" value="VanZ"/>
    <property type="match status" value="1"/>
</dbReference>
<keyword evidence="1" id="KW-1133">Transmembrane helix</keyword>
<proteinExistence type="predicted"/>
<dbReference type="NCBIfam" id="NF037970">
    <property type="entry name" value="vanZ_1"/>
    <property type="match status" value="1"/>
</dbReference>
<dbReference type="InterPro" id="IPR006976">
    <property type="entry name" value="VanZ-like"/>
</dbReference>
<comment type="caution">
    <text evidence="3">The sequence shown here is derived from an EMBL/GenBank/DDBJ whole genome shotgun (WGS) entry which is preliminary data.</text>
</comment>
<keyword evidence="4" id="KW-1185">Reference proteome</keyword>